<proteinExistence type="predicted"/>
<evidence type="ECO:0000313" key="1">
    <source>
        <dbReference type="EMBL" id="CAB5220615.1"/>
    </source>
</evidence>
<organism evidence="1">
    <name type="scientific">uncultured Caudovirales phage</name>
    <dbReference type="NCBI Taxonomy" id="2100421"/>
    <lineage>
        <taxon>Viruses</taxon>
        <taxon>Duplodnaviria</taxon>
        <taxon>Heunggongvirae</taxon>
        <taxon>Uroviricota</taxon>
        <taxon>Caudoviricetes</taxon>
        <taxon>Peduoviridae</taxon>
        <taxon>Maltschvirus</taxon>
        <taxon>Maltschvirus maltsch</taxon>
    </lineage>
</organism>
<sequence>MHVDKHCVKMILEYAQLLSTAHRVIDGTISVGLSASGRKKTSYVFMDKRESVLYSATHINHPSAIWVRQSEQNYRWLFTLFCELLDEYTYRYGKTHATSRLLTVLARPPKNIPMDVRFTEPTPAMPDQYKVAGDSIKSYHNYYLGDKTRMFSWKNRPQPSFVTK</sequence>
<protein>
    <submittedName>
        <fullName evidence="1">Uncharacterized protein</fullName>
    </submittedName>
</protein>
<name>A0A6J7WUV6_9CAUD</name>
<dbReference type="EMBL" id="LR798293">
    <property type="protein sequence ID" value="CAB5220615.1"/>
    <property type="molecule type" value="Genomic_DNA"/>
</dbReference>
<accession>A0A6J7WUV6</accession>
<reference evidence="1" key="1">
    <citation type="submission" date="2020-05" db="EMBL/GenBank/DDBJ databases">
        <authorList>
            <person name="Chiriac C."/>
            <person name="Salcher M."/>
            <person name="Ghai R."/>
            <person name="Kavagutti S V."/>
        </authorList>
    </citation>
    <scope>NUCLEOTIDE SEQUENCE</scope>
</reference>
<gene>
    <name evidence="1" type="ORF">UFOVP240_12</name>
</gene>